<reference evidence="1 2" key="1">
    <citation type="submission" date="2017-03" db="EMBL/GenBank/DDBJ databases">
        <title>N. lactamica Y92-1009 whole genome sequence.</title>
        <authorList>
            <person name="Pandey A.K."/>
            <person name="Read R.C."/>
        </authorList>
    </citation>
    <scope>NUCLEOTIDE SEQUENCE [LARGE SCALE GENOMIC DNA]</scope>
    <source>
        <strain evidence="1 2">Y92-1009</strain>
    </source>
</reference>
<sequence>MLCQIHDFLGMDRYSYRYGLSFTENTLMVETLSVGAVECSLPAAVCRLKHPSCRLIICYCNSK</sequence>
<dbReference type="EMBL" id="CP019894">
    <property type="protein sequence ID" value="ARB03511.1"/>
    <property type="molecule type" value="Genomic_DNA"/>
</dbReference>
<name>A0AAU8VCV2_NEILA</name>
<dbReference type="AlphaFoldDB" id="A0AAU8VCV2"/>
<protein>
    <submittedName>
        <fullName evidence="1">Uncharacterized protein</fullName>
    </submittedName>
</protein>
<evidence type="ECO:0000313" key="2">
    <source>
        <dbReference type="Proteomes" id="UP000191249"/>
    </source>
</evidence>
<evidence type="ECO:0000313" key="1">
    <source>
        <dbReference type="EMBL" id="ARB03511.1"/>
    </source>
</evidence>
<organism evidence="1 2">
    <name type="scientific">Neisseria lactamica</name>
    <dbReference type="NCBI Taxonomy" id="486"/>
    <lineage>
        <taxon>Bacteria</taxon>
        <taxon>Pseudomonadati</taxon>
        <taxon>Pseudomonadota</taxon>
        <taxon>Betaproteobacteria</taxon>
        <taxon>Neisseriales</taxon>
        <taxon>Neisseriaceae</taxon>
        <taxon>Neisseria</taxon>
    </lineage>
</organism>
<accession>A0AAU8VCV2</accession>
<gene>
    <name evidence="1" type="ORF">B2G52_00010</name>
</gene>
<proteinExistence type="predicted"/>
<dbReference type="Proteomes" id="UP000191249">
    <property type="component" value="Chromosome"/>
</dbReference>